<comment type="caution">
    <text evidence="1">The sequence shown here is derived from an EMBL/GenBank/DDBJ whole genome shotgun (WGS) entry which is preliminary data.</text>
</comment>
<gene>
    <name evidence="1" type="ORF">JOQ06_017936</name>
</gene>
<feature type="non-terminal residue" evidence="1">
    <location>
        <position position="102"/>
    </location>
</feature>
<keyword evidence="2" id="KW-1185">Reference proteome</keyword>
<dbReference type="Proteomes" id="UP001219934">
    <property type="component" value="Unassembled WGS sequence"/>
</dbReference>
<protein>
    <submittedName>
        <fullName evidence="1">Uncharacterized protein</fullName>
    </submittedName>
</protein>
<evidence type="ECO:0000313" key="1">
    <source>
        <dbReference type="EMBL" id="KAJ4925201.1"/>
    </source>
</evidence>
<evidence type="ECO:0000313" key="2">
    <source>
        <dbReference type="Proteomes" id="UP001219934"/>
    </source>
</evidence>
<accession>A0AAD6AI93</accession>
<sequence>MWPSGVVMAGSREIEADQAWILALCAPDRLRPGAINYNLIQGYRGESAVTEWRTEVVIEEGVPFSLSLSSLGAPSIPLILGSPPASPSVLSERANGSLGFLT</sequence>
<dbReference type="EMBL" id="JAPTMU010000021">
    <property type="protein sequence ID" value="KAJ4925201.1"/>
    <property type="molecule type" value="Genomic_DNA"/>
</dbReference>
<proteinExistence type="predicted"/>
<reference evidence="1" key="1">
    <citation type="submission" date="2022-11" db="EMBL/GenBank/DDBJ databases">
        <title>Chromosome-level genome of Pogonophryne albipinna.</title>
        <authorList>
            <person name="Jo E."/>
        </authorList>
    </citation>
    <scope>NUCLEOTIDE SEQUENCE</scope>
    <source>
        <strain evidence="1">SGF0006</strain>
        <tissue evidence="1">Muscle</tissue>
    </source>
</reference>
<dbReference type="AlphaFoldDB" id="A0AAD6AI93"/>
<organism evidence="1 2">
    <name type="scientific">Pogonophryne albipinna</name>
    <dbReference type="NCBI Taxonomy" id="1090488"/>
    <lineage>
        <taxon>Eukaryota</taxon>
        <taxon>Metazoa</taxon>
        <taxon>Chordata</taxon>
        <taxon>Craniata</taxon>
        <taxon>Vertebrata</taxon>
        <taxon>Euteleostomi</taxon>
        <taxon>Actinopterygii</taxon>
        <taxon>Neopterygii</taxon>
        <taxon>Teleostei</taxon>
        <taxon>Neoteleostei</taxon>
        <taxon>Acanthomorphata</taxon>
        <taxon>Eupercaria</taxon>
        <taxon>Perciformes</taxon>
        <taxon>Notothenioidei</taxon>
        <taxon>Pogonophryne</taxon>
    </lineage>
</organism>
<name>A0AAD6AI93_9TELE</name>